<feature type="transmembrane region" description="Helical" evidence="2">
    <location>
        <begin position="442"/>
        <end position="472"/>
    </location>
</feature>
<organism evidence="3 4">
    <name type="scientific">Pythium insidiosum</name>
    <name type="common">Pythiosis disease agent</name>
    <dbReference type="NCBI Taxonomy" id="114742"/>
    <lineage>
        <taxon>Eukaryota</taxon>
        <taxon>Sar</taxon>
        <taxon>Stramenopiles</taxon>
        <taxon>Oomycota</taxon>
        <taxon>Peronosporomycetes</taxon>
        <taxon>Pythiales</taxon>
        <taxon>Pythiaceae</taxon>
        <taxon>Pythium</taxon>
    </lineage>
</organism>
<gene>
    <name evidence="3" type="ORF">P43SY_001486</name>
</gene>
<feature type="region of interest" description="Disordered" evidence="1">
    <location>
        <begin position="721"/>
        <end position="745"/>
    </location>
</feature>
<evidence type="ECO:0000313" key="3">
    <source>
        <dbReference type="EMBL" id="KAJ0404366.1"/>
    </source>
</evidence>
<feature type="region of interest" description="Disordered" evidence="1">
    <location>
        <begin position="269"/>
        <end position="307"/>
    </location>
</feature>
<evidence type="ECO:0000256" key="2">
    <source>
        <dbReference type="SAM" id="Phobius"/>
    </source>
</evidence>
<dbReference type="Gene3D" id="3.80.10.10">
    <property type="entry name" value="Ribonuclease Inhibitor"/>
    <property type="match status" value="1"/>
</dbReference>
<evidence type="ECO:0000256" key="1">
    <source>
        <dbReference type="SAM" id="MobiDB-lite"/>
    </source>
</evidence>
<dbReference type="AlphaFoldDB" id="A0AAD5LNR7"/>
<feature type="transmembrane region" description="Helical" evidence="2">
    <location>
        <begin position="395"/>
        <end position="421"/>
    </location>
</feature>
<proteinExistence type="predicted"/>
<keyword evidence="4" id="KW-1185">Reference proteome</keyword>
<comment type="caution">
    <text evidence="3">The sequence shown here is derived from an EMBL/GenBank/DDBJ whole genome shotgun (WGS) entry which is preliminary data.</text>
</comment>
<dbReference type="InterPro" id="IPR032675">
    <property type="entry name" value="LRR_dom_sf"/>
</dbReference>
<dbReference type="Proteomes" id="UP001209570">
    <property type="component" value="Unassembled WGS sequence"/>
</dbReference>
<dbReference type="EMBL" id="JAKCXM010000064">
    <property type="protein sequence ID" value="KAJ0404366.1"/>
    <property type="molecule type" value="Genomic_DNA"/>
</dbReference>
<name>A0AAD5LNR7_PYTIN</name>
<sequence>MAMASGSVSVSESAGAAALTMEAAVLERIVALLPMDSCGHAIGDASEVLQTVAAVCRALPTSGVAGAVARRVGPANRAFWQRMVLRGFDFTVHSRVTFNVRDVEDSGLYYGPDDSALLQAAYEQWAAATPDDGSRDWMLGESLAYWSQLDVFFRPAQYGFLREIQYGARGLDAWPAHEDPFTLFCDLALLKDKLAAFHGEMTTHSDRRQPLHPVLLSPYRADVSAETREPFLQHCGFAPPFWLVRADPHCGFAPPFWLVRADPVGSRWSGFDAEPGSDDSTTHGSGSSSSSRADQDMEEEDERLVNDEAPLPHAARALLDDFQVLVRRYMDDFREVAVGRAYCRTPIFHVGRMKRSGRWLGFLKQSMQGPSITDTKMQTTVPTPESFVLRVGHSWYHVLWLLFAVLHAYCAAHLIAMGMLYRYIDQPYMLYFAYLIAPDGDHLFTLSGVAFAIVGGVHLACLVEMLALSLLARNLVLSSDSLPPPVRDKLSRRLSSRLSSSGNARASSPARCQRLRACLHALQAKLALVFGRHGLLGVEGSLFDVVFVLRETVQIAFLTFQAYQTSARSTNEWLNRLFTSARSTNEWLNRLFVALVVAHCWSAPVLQLLLHRRPAVQRVLCIAMDLVFTAGTNMLIPVLILKPYYDAFLPEYYSFDMSLFYNETWFANLVMELRLLFSTTPINFLAKFVTHLSILLCVVSLKSLLAREGYTGSYVEPAKAGHPGGAPAHGHEKPVPAAGSAPRRKSSLDSLKSKLGSFQLKREQLDFPGCRQRIRPWFAQKVGCVVFEYNCFRLQSAVSPSQALGRIDTNSLFALAMTHCQDLVVPVEIRQFPNLLGIEVYNTSLRAWSRDAALSPELHPSLFFLNLVRTNLTALPPGVLGPLPRSLLDVEFAYTNLTSLPEDLHTRWSDGMPTFFVEFSLLRSFPATLFGLNCFDLSLIGNQLETIPELETLAGPLYSLSLSHNPLRELPARVRPELSIGFLGLEGTKLARLPDWIDGVVQDRVYLSGATVCGDPAQLAAHPIASCEKKDPRGDGRFPMAIIEPRRQP</sequence>
<evidence type="ECO:0000313" key="4">
    <source>
        <dbReference type="Proteomes" id="UP001209570"/>
    </source>
</evidence>
<keyword evidence="2" id="KW-0812">Transmembrane</keyword>
<accession>A0AAD5LNR7</accession>
<keyword evidence="2" id="KW-0472">Membrane</keyword>
<reference evidence="3" key="1">
    <citation type="submission" date="2021-12" db="EMBL/GenBank/DDBJ databases">
        <title>Prjna785345.</title>
        <authorList>
            <person name="Rujirawat T."/>
            <person name="Krajaejun T."/>
        </authorList>
    </citation>
    <scope>NUCLEOTIDE SEQUENCE</scope>
    <source>
        <strain evidence="3">Pi057C3</strain>
    </source>
</reference>
<dbReference type="SUPFAM" id="SSF52058">
    <property type="entry name" value="L domain-like"/>
    <property type="match status" value="1"/>
</dbReference>
<feature type="compositionally biased region" description="Low complexity" evidence="1">
    <location>
        <begin position="278"/>
        <end position="291"/>
    </location>
</feature>
<protein>
    <submittedName>
        <fullName evidence="3">Uncharacterized protein</fullName>
    </submittedName>
</protein>
<feature type="transmembrane region" description="Helical" evidence="2">
    <location>
        <begin position="622"/>
        <end position="645"/>
    </location>
</feature>
<keyword evidence="2" id="KW-1133">Transmembrane helix</keyword>